<proteinExistence type="inferred from homology"/>
<dbReference type="PANTHER" id="PTHR34138:SF1">
    <property type="entry name" value="CELL SHAPE-DETERMINING PROTEIN MREC"/>
    <property type="match status" value="1"/>
</dbReference>
<dbReference type="PANTHER" id="PTHR34138">
    <property type="entry name" value="CELL SHAPE-DETERMINING PROTEIN MREC"/>
    <property type="match status" value="1"/>
</dbReference>
<evidence type="ECO:0000256" key="4">
    <source>
        <dbReference type="ARBA" id="ARBA00032089"/>
    </source>
</evidence>
<comment type="caution">
    <text evidence="8">The sequence shown here is derived from an EMBL/GenBank/DDBJ whole genome shotgun (WGS) entry which is preliminary data.</text>
</comment>
<evidence type="ECO:0000313" key="9">
    <source>
        <dbReference type="Proteomes" id="UP000237684"/>
    </source>
</evidence>
<evidence type="ECO:0000256" key="5">
    <source>
        <dbReference type="PIRNR" id="PIRNR038471"/>
    </source>
</evidence>
<dbReference type="GO" id="GO:0008360">
    <property type="term" value="P:regulation of cell shape"/>
    <property type="evidence" value="ECO:0007669"/>
    <property type="project" value="UniProtKB-KW"/>
</dbReference>
<evidence type="ECO:0000256" key="6">
    <source>
        <dbReference type="SAM" id="Coils"/>
    </source>
</evidence>
<comment type="similarity">
    <text evidence="1 5">Belongs to the MreC family.</text>
</comment>
<keyword evidence="6" id="KW-0175">Coiled coil</keyword>
<evidence type="ECO:0000256" key="3">
    <source>
        <dbReference type="ARBA" id="ARBA00022960"/>
    </source>
</evidence>
<reference evidence="8 9" key="1">
    <citation type="journal article" date="2018" name="Syst. Appl. Microbiol.">
        <title>Abditibacterium utsteinense sp. nov., the first cultivated member of candidate phylum FBP, isolated from ice-free Antarctic soil samples.</title>
        <authorList>
            <person name="Tahon G."/>
            <person name="Tytgat B."/>
            <person name="Lebbe L."/>
            <person name="Carlier A."/>
            <person name="Willems A."/>
        </authorList>
    </citation>
    <scope>NUCLEOTIDE SEQUENCE [LARGE SCALE GENOMIC DNA]</scope>
    <source>
        <strain evidence="8 9">LMG 29911</strain>
    </source>
</reference>
<keyword evidence="3 5" id="KW-0133">Cell shape</keyword>
<comment type="function">
    <text evidence="5">Involved in formation and maintenance of cell shape.</text>
</comment>
<sequence length="271" mass="28509">MRLPISVFIALFLGALLVAWQNSASSQGGVAAPSGAVAATLSPLQRTFKASGSYLSDVGRVLVRRGDIAAQNSLLEARLADLEGQNARLTRLQRENQELRGLLQLPKIAGGRALAAEIVSYDASDFARLVTLNIGARAGVKAKDVVYCAQGLVGQVSQVAPLTCVVTLLIDRDGRAGAMTSRTGAKGVVQGTGERVCKLSYLDFGADVREGDTIVTSGILTGRGAIFPKGLVIGRVVKIEKDKAYSRQDAYIEPAVPFDRLSAVWVRAGAG</sequence>
<dbReference type="InterPro" id="IPR007221">
    <property type="entry name" value="MreC"/>
</dbReference>
<dbReference type="AlphaFoldDB" id="A0A2S8SWZ4"/>
<dbReference type="InterPro" id="IPR042177">
    <property type="entry name" value="Cell/Rod_1"/>
</dbReference>
<feature type="coiled-coil region" evidence="6">
    <location>
        <begin position="72"/>
        <end position="102"/>
    </location>
</feature>
<keyword evidence="9" id="KW-1185">Reference proteome</keyword>
<evidence type="ECO:0000256" key="1">
    <source>
        <dbReference type="ARBA" id="ARBA00009369"/>
    </source>
</evidence>
<organism evidence="8 9">
    <name type="scientific">Abditibacterium utsteinense</name>
    <dbReference type="NCBI Taxonomy" id="1960156"/>
    <lineage>
        <taxon>Bacteria</taxon>
        <taxon>Pseudomonadati</taxon>
        <taxon>Abditibacteriota</taxon>
        <taxon>Abditibacteriia</taxon>
        <taxon>Abditibacteriales</taxon>
        <taxon>Abditibacteriaceae</taxon>
        <taxon>Abditibacterium</taxon>
    </lineage>
</organism>
<dbReference type="RefSeq" id="WP_105482069.1">
    <property type="nucleotide sequence ID" value="NZ_NIGF01000001.1"/>
</dbReference>
<dbReference type="Gene3D" id="2.40.10.340">
    <property type="entry name" value="Rod shape-determining protein MreC, domain 1"/>
    <property type="match status" value="1"/>
</dbReference>
<dbReference type="Proteomes" id="UP000237684">
    <property type="component" value="Unassembled WGS sequence"/>
</dbReference>
<dbReference type="Pfam" id="PF04085">
    <property type="entry name" value="MreC"/>
    <property type="match status" value="1"/>
</dbReference>
<gene>
    <name evidence="8" type="ORF">B1R32_10161</name>
</gene>
<feature type="domain" description="Rod shape-determining protein MreC beta-barrel core" evidence="7">
    <location>
        <begin position="118"/>
        <end position="266"/>
    </location>
</feature>
<evidence type="ECO:0000259" key="7">
    <source>
        <dbReference type="Pfam" id="PF04085"/>
    </source>
</evidence>
<dbReference type="Gene3D" id="2.40.10.350">
    <property type="entry name" value="Rod shape-determining protein MreC, domain 2"/>
    <property type="match status" value="1"/>
</dbReference>
<dbReference type="NCBIfam" id="TIGR00219">
    <property type="entry name" value="mreC"/>
    <property type="match status" value="1"/>
</dbReference>
<evidence type="ECO:0000256" key="2">
    <source>
        <dbReference type="ARBA" id="ARBA00013855"/>
    </source>
</evidence>
<dbReference type="PIRSF" id="PIRSF038471">
    <property type="entry name" value="MreC"/>
    <property type="match status" value="1"/>
</dbReference>
<dbReference type="OrthoDB" id="9792313at2"/>
<dbReference type="InterPro" id="IPR042175">
    <property type="entry name" value="Cell/Rod_MreC_2"/>
</dbReference>
<dbReference type="InterPro" id="IPR055342">
    <property type="entry name" value="MreC_beta-barrel_core"/>
</dbReference>
<name>A0A2S8SWZ4_9BACT</name>
<evidence type="ECO:0000313" key="8">
    <source>
        <dbReference type="EMBL" id="PQV65322.1"/>
    </source>
</evidence>
<accession>A0A2S8SWZ4</accession>
<dbReference type="EMBL" id="NIGF01000001">
    <property type="protein sequence ID" value="PQV65322.1"/>
    <property type="molecule type" value="Genomic_DNA"/>
</dbReference>
<dbReference type="InParanoid" id="A0A2S8SWZ4"/>
<dbReference type="GO" id="GO:0005886">
    <property type="term" value="C:plasma membrane"/>
    <property type="evidence" value="ECO:0007669"/>
    <property type="project" value="TreeGrafter"/>
</dbReference>
<protein>
    <recommendedName>
        <fullName evidence="2 5">Cell shape-determining protein MreC</fullName>
    </recommendedName>
    <alternativeName>
        <fullName evidence="4 5">Cell shape protein MreC</fullName>
    </alternativeName>
</protein>